<reference evidence="7" key="1">
    <citation type="submission" date="2022-01" db="UniProtKB">
        <authorList>
            <consortium name="EnsemblMetazoa"/>
        </authorList>
    </citation>
    <scope>IDENTIFICATION</scope>
</reference>
<dbReference type="GO" id="GO:0005886">
    <property type="term" value="C:plasma membrane"/>
    <property type="evidence" value="ECO:0007669"/>
    <property type="project" value="TreeGrafter"/>
</dbReference>
<dbReference type="SUPFAM" id="SSF111352">
    <property type="entry name" value="Ammonium transporter"/>
    <property type="match status" value="1"/>
</dbReference>
<dbReference type="EnsemblMetazoa" id="XM_014403917.2">
    <property type="protein sequence ID" value="XP_014259403.1"/>
    <property type="gene ID" value="LOC106672459"/>
</dbReference>
<dbReference type="PANTHER" id="PTHR11730:SF60">
    <property type="entry name" value="RH50, ISOFORM D"/>
    <property type="match status" value="1"/>
</dbReference>
<dbReference type="RefSeq" id="XP_014259403.1">
    <property type="nucleotide sequence ID" value="XM_014403917.2"/>
</dbReference>
<organism evidence="7 8">
    <name type="scientific">Cimex lectularius</name>
    <name type="common">Bed bug</name>
    <name type="synonym">Acanthia lectularia</name>
    <dbReference type="NCBI Taxonomy" id="79782"/>
    <lineage>
        <taxon>Eukaryota</taxon>
        <taxon>Metazoa</taxon>
        <taxon>Ecdysozoa</taxon>
        <taxon>Arthropoda</taxon>
        <taxon>Hexapoda</taxon>
        <taxon>Insecta</taxon>
        <taxon>Pterygota</taxon>
        <taxon>Neoptera</taxon>
        <taxon>Paraneoptera</taxon>
        <taxon>Hemiptera</taxon>
        <taxon>Heteroptera</taxon>
        <taxon>Panheteroptera</taxon>
        <taxon>Cimicomorpha</taxon>
        <taxon>Cimicidae</taxon>
        <taxon>Cimex</taxon>
    </lineage>
</organism>
<comment type="subcellular location">
    <subcellularLocation>
        <location evidence="1">Membrane</location>
        <topology evidence="1">Multi-pass membrane protein</topology>
    </subcellularLocation>
</comment>
<dbReference type="GO" id="GO:0008519">
    <property type="term" value="F:ammonium channel activity"/>
    <property type="evidence" value="ECO:0007669"/>
    <property type="project" value="InterPro"/>
</dbReference>
<dbReference type="Gene3D" id="1.10.3430.10">
    <property type="entry name" value="Ammonium transporter AmtB like domains"/>
    <property type="match status" value="1"/>
</dbReference>
<evidence type="ECO:0000256" key="4">
    <source>
        <dbReference type="ARBA" id="ARBA00023136"/>
    </source>
</evidence>
<dbReference type="InterPro" id="IPR029020">
    <property type="entry name" value="Ammonium/urea_transptr"/>
</dbReference>
<feature type="transmembrane region" description="Helical" evidence="5">
    <location>
        <begin position="44"/>
        <end position="65"/>
    </location>
</feature>
<keyword evidence="2 5" id="KW-0812">Transmembrane</keyword>
<evidence type="ECO:0000256" key="5">
    <source>
        <dbReference type="SAM" id="Phobius"/>
    </source>
</evidence>
<evidence type="ECO:0000256" key="3">
    <source>
        <dbReference type="ARBA" id="ARBA00022989"/>
    </source>
</evidence>
<name>A0A8I6SEM5_CIMLE</name>
<protein>
    <recommendedName>
        <fullName evidence="6">Ammonium transporter AmtB-like domain-containing protein</fullName>
    </recommendedName>
</protein>
<proteinExistence type="predicted"/>
<evidence type="ECO:0000256" key="2">
    <source>
        <dbReference type="ARBA" id="ARBA00022692"/>
    </source>
</evidence>
<sequence length="426" mass="47745">MLYESWPSMFIEVVLVFILRIGFVLVHIGCVPSSSVNLLVMQHLINMAVSTLVFFVIGFPIAVGNDNLVVEVSKVMQGSINVDDLIFNWKIIVVSDAIISTTICGKAHMAGGVLMSMLVSGCIQPTIMYFLWRKIRFFNAGGDNLIFYSYGHTVVMHVFPGAFCLGCILLYGKRVIRISDIDLCSISFNSHSTTIIGYAFIITSMVIEPTLIAKKNVTTIFVNNILAVTIGVMTTSILNSVFRQNSNFFNYWQVVCTFQGALSSLVIISAGLDMMKPYQTLMIAPVGPLLHFIYSKLIFCTIFEDYCKIVGIHGICAAIGAYLSCIQFEPKLQEDSTLDRLMRRSIITTIIFFCGFIIALVIQLILKYTNLLRNNTEKLIHMKAPKGNKNKCPYILPNKNKQLIEPQVHILHTLKNQLFNEKANLF</sequence>
<feature type="transmembrane region" description="Helical" evidence="5">
    <location>
        <begin position="6"/>
        <end position="32"/>
    </location>
</feature>
<feature type="transmembrane region" description="Helical" evidence="5">
    <location>
        <begin position="249"/>
        <end position="272"/>
    </location>
</feature>
<dbReference type="InterPro" id="IPR024041">
    <property type="entry name" value="NH4_transpt_AmtB-like_dom"/>
</dbReference>
<dbReference type="OMA" id="LEDYCNV"/>
<accession>A0A8I6SEM5</accession>
<feature type="transmembrane region" description="Helical" evidence="5">
    <location>
        <begin position="85"/>
        <end position="105"/>
    </location>
</feature>
<feature type="transmembrane region" description="Helical" evidence="5">
    <location>
        <begin position="152"/>
        <end position="171"/>
    </location>
</feature>
<dbReference type="Pfam" id="PF00909">
    <property type="entry name" value="Ammonium_transp"/>
    <property type="match status" value="1"/>
</dbReference>
<feature type="transmembrane region" description="Helical" evidence="5">
    <location>
        <begin position="183"/>
        <end position="207"/>
    </location>
</feature>
<dbReference type="AlphaFoldDB" id="A0A8I6SEM5"/>
<evidence type="ECO:0000313" key="8">
    <source>
        <dbReference type="Proteomes" id="UP000494040"/>
    </source>
</evidence>
<evidence type="ECO:0000256" key="1">
    <source>
        <dbReference type="ARBA" id="ARBA00004141"/>
    </source>
</evidence>
<feature type="transmembrane region" description="Helical" evidence="5">
    <location>
        <begin position="112"/>
        <end position="132"/>
    </location>
</feature>
<dbReference type="KEGG" id="clec:106672459"/>
<dbReference type="PANTHER" id="PTHR11730">
    <property type="entry name" value="AMMONIUM TRANSPORTER"/>
    <property type="match status" value="1"/>
</dbReference>
<keyword evidence="4 5" id="KW-0472">Membrane</keyword>
<dbReference type="GeneID" id="106672459"/>
<keyword evidence="3 5" id="KW-1133">Transmembrane helix</keyword>
<evidence type="ECO:0000259" key="6">
    <source>
        <dbReference type="Pfam" id="PF00909"/>
    </source>
</evidence>
<evidence type="ECO:0000313" key="7">
    <source>
        <dbReference type="EnsemblMetazoa" id="XP_014259403.1"/>
    </source>
</evidence>
<feature type="transmembrane region" description="Helical" evidence="5">
    <location>
        <begin position="219"/>
        <end position="242"/>
    </location>
</feature>
<dbReference type="OrthoDB" id="534912at2759"/>
<feature type="transmembrane region" description="Helical" evidence="5">
    <location>
        <begin position="278"/>
        <end position="294"/>
    </location>
</feature>
<dbReference type="Proteomes" id="UP000494040">
    <property type="component" value="Unassembled WGS sequence"/>
</dbReference>
<feature type="domain" description="Ammonium transporter AmtB-like" evidence="6">
    <location>
        <begin position="9"/>
        <end position="377"/>
    </location>
</feature>
<dbReference type="GO" id="GO:0097272">
    <property type="term" value="P:ammonium homeostasis"/>
    <property type="evidence" value="ECO:0007669"/>
    <property type="project" value="TreeGrafter"/>
</dbReference>
<feature type="transmembrane region" description="Helical" evidence="5">
    <location>
        <begin position="306"/>
        <end position="326"/>
    </location>
</feature>
<feature type="transmembrane region" description="Helical" evidence="5">
    <location>
        <begin position="346"/>
        <end position="366"/>
    </location>
</feature>
<keyword evidence="8" id="KW-1185">Reference proteome</keyword>